<sequence length="201" mass="22822">MAPIFVPGPRYDWHFRRLREGLNIRIEPIKNDNAHSADASDVQNYYQLIACPYGWAEDFVLQDWLLKRTGDIMGDEVHLRAVGRRDDLIVLATGEKVLPRILERALEESSHIKTAVAFGEGQFEIGVIVEAGKQMDSHSKISNPDGIVVATPERKIRPSDKGSVSRKEVYQQFNAQIRQACKIMEKGSKGRQLHFLDEQQP</sequence>
<keyword evidence="2" id="KW-1185">Reference proteome</keyword>
<dbReference type="Pfam" id="PF23562">
    <property type="entry name" value="AMP-binding_C_3"/>
    <property type="match status" value="1"/>
</dbReference>
<evidence type="ECO:0000313" key="1">
    <source>
        <dbReference type="EMBL" id="KAK5637678.1"/>
    </source>
</evidence>
<dbReference type="Proteomes" id="UP001305414">
    <property type="component" value="Unassembled WGS sequence"/>
</dbReference>
<organism evidence="1 2">
    <name type="scientific">Xylaria bambusicola</name>
    <dbReference type="NCBI Taxonomy" id="326684"/>
    <lineage>
        <taxon>Eukaryota</taxon>
        <taxon>Fungi</taxon>
        <taxon>Dikarya</taxon>
        <taxon>Ascomycota</taxon>
        <taxon>Pezizomycotina</taxon>
        <taxon>Sordariomycetes</taxon>
        <taxon>Xylariomycetidae</taxon>
        <taxon>Xylariales</taxon>
        <taxon>Xylariaceae</taxon>
        <taxon>Xylaria</taxon>
    </lineage>
</organism>
<dbReference type="AlphaFoldDB" id="A0AAN7UY14"/>
<gene>
    <name evidence="1" type="ORF">RRF57_013393</name>
</gene>
<reference evidence="1 2" key="1">
    <citation type="submission" date="2023-10" db="EMBL/GenBank/DDBJ databases">
        <title>Draft genome sequence of Xylaria bambusicola isolate GMP-LS, the root and basal stem rot pathogen of sugarcane in Indonesia.</title>
        <authorList>
            <person name="Selvaraj P."/>
            <person name="Muralishankar V."/>
            <person name="Muruganantham S."/>
            <person name="Sp S."/>
            <person name="Haryani S."/>
            <person name="Lau K.J.X."/>
            <person name="Naqvi N.I."/>
        </authorList>
    </citation>
    <scope>NUCLEOTIDE SEQUENCE [LARGE SCALE GENOMIC DNA]</scope>
    <source>
        <strain evidence="1">GMP-LS</strain>
    </source>
</reference>
<evidence type="ECO:0000313" key="2">
    <source>
        <dbReference type="Proteomes" id="UP001305414"/>
    </source>
</evidence>
<accession>A0AAN7UY14</accession>
<dbReference type="SUPFAM" id="SSF56801">
    <property type="entry name" value="Acetyl-CoA synthetase-like"/>
    <property type="match status" value="1"/>
</dbReference>
<proteinExistence type="predicted"/>
<name>A0AAN7UY14_9PEZI</name>
<protein>
    <submittedName>
        <fullName evidence="1">Uncharacterized protein</fullName>
    </submittedName>
</protein>
<comment type="caution">
    <text evidence="1">The sequence shown here is derived from an EMBL/GenBank/DDBJ whole genome shotgun (WGS) entry which is preliminary data.</text>
</comment>
<dbReference type="EMBL" id="JAWHQM010000233">
    <property type="protein sequence ID" value="KAK5637678.1"/>
    <property type="molecule type" value="Genomic_DNA"/>
</dbReference>